<keyword evidence="2 6" id="KW-0689">Ribosomal protein</keyword>
<evidence type="ECO:0000256" key="3">
    <source>
        <dbReference type="ARBA" id="ARBA00023274"/>
    </source>
</evidence>
<evidence type="ECO:0000256" key="5">
    <source>
        <dbReference type="ARBA" id="ARBA00046740"/>
    </source>
</evidence>
<dbReference type="GO" id="GO:0019843">
    <property type="term" value="F:rRNA binding"/>
    <property type="evidence" value="ECO:0007669"/>
    <property type="project" value="UniProtKB-UniRule"/>
</dbReference>
<reference evidence="8 9" key="1">
    <citation type="submission" date="2019-08" db="EMBL/GenBank/DDBJ databases">
        <title>Highly reduced genomes of protist endosymbionts show evolutionary convergence.</title>
        <authorList>
            <person name="George E."/>
            <person name="Husnik F."/>
            <person name="Tashyreva D."/>
            <person name="Prokopchuk G."/>
            <person name="Horak A."/>
            <person name="Kwong W.K."/>
            <person name="Lukes J."/>
            <person name="Keeling P.J."/>
        </authorList>
    </citation>
    <scope>NUCLEOTIDE SEQUENCE [LARGE SCALE GENOMIC DNA]</scope>
    <source>
        <strain evidence="8">1621</strain>
    </source>
</reference>
<dbReference type="GO" id="GO:0003735">
    <property type="term" value="F:structural constituent of ribosome"/>
    <property type="evidence" value="ECO:0007669"/>
    <property type="project" value="InterPro"/>
</dbReference>
<dbReference type="GO" id="GO:0005737">
    <property type="term" value="C:cytoplasm"/>
    <property type="evidence" value="ECO:0007669"/>
    <property type="project" value="UniProtKB-ARBA"/>
</dbReference>
<dbReference type="RefSeq" id="WP_148952141.1">
    <property type="nucleotide sequence ID" value="NZ_CP043312.1"/>
</dbReference>
<dbReference type="SUPFAM" id="SSF56047">
    <property type="entry name" value="Ribosomal protein S8"/>
    <property type="match status" value="1"/>
</dbReference>
<sequence length="132" mass="14742">MISDPLADMLTRIRNAQSCRLLSVCIPFSKLKLSVLNVLLEEGYLKDVSVKEEPSKRKYLVAKLKYFGYKVYGIKELVRISKSGRRVYSSIKDLEPVKNGLGVCILSTSKGVMSDRKAHELGVGGEVLCKVF</sequence>
<evidence type="ECO:0000256" key="4">
    <source>
        <dbReference type="ARBA" id="ARBA00035258"/>
    </source>
</evidence>
<gene>
    <name evidence="6 8" type="primary">rpsH</name>
    <name evidence="8" type="ORF">FZC37_02490</name>
</gene>
<keyword evidence="6" id="KW-0699">rRNA-binding</keyword>
<comment type="function">
    <text evidence="6">One of the primary rRNA binding proteins, it binds directly to 16S rRNA central domain where it helps coordinate assembly of the platform of the 30S subunit.</text>
</comment>
<dbReference type="AlphaFoldDB" id="A0A5C0UJ48"/>
<protein>
    <recommendedName>
        <fullName evidence="4 6">Small ribosomal subunit protein uS8</fullName>
    </recommendedName>
</protein>
<dbReference type="KEGG" id="snay:FZC37_02490"/>
<dbReference type="GO" id="GO:0005840">
    <property type="term" value="C:ribosome"/>
    <property type="evidence" value="ECO:0007669"/>
    <property type="project" value="UniProtKB-KW"/>
</dbReference>
<keyword evidence="3 6" id="KW-0687">Ribonucleoprotein</keyword>
<dbReference type="PROSITE" id="PS00053">
    <property type="entry name" value="RIBOSOMAL_S8"/>
    <property type="match status" value="1"/>
</dbReference>
<evidence type="ECO:0000256" key="2">
    <source>
        <dbReference type="ARBA" id="ARBA00022980"/>
    </source>
</evidence>
<name>A0A5C0UJ48_9RICK</name>
<accession>A0A5C0UJ48</accession>
<dbReference type="Proteomes" id="UP000323844">
    <property type="component" value="Chromosome"/>
</dbReference>
<evidence type="ECO:0000256" key="6">
    <source>
        <dbReference type="HAMAP-Rule" id="MF_01302"/>
    </source>
</evidence>
<dbReference type="InterPro" id="IPR035987">
    <property type="entry name" value="Ribosomal_uS8_sf"/>
</dbReference>
<dbReference type="Gene3D" id="3.30.1370.30">
    <property type="match status" value="1"/>
</dbReference>
<dbReference type="FunFam" id="3.30.1490.10:FF:000001">
    <property type="entry name" value="30S ribosomal protein S8"/>
    <property type="match status" value="1"/>
</dbReference>
<dbReference type="Pfam" id="PF00410">
    <property type="entry name" value="Ribosomal_S8"/>
    <property type="match status" value="1"/>
</dbReference>
<keyword evidence="9" id="KW-1185">Reference proteome</keyword>
<comment type="similarity">
    <text evidence="1 6 7">Belongs to the universal ribosomal protein uS8 family.</text>
</comment>
<dbReference type="OrthoDB" id="9802617at2"/>
<evidence type="ECO:0000256" key="1">
    <source>
        <dbReference type="ARBA" id="ARBA00006471"/>
    </source>
</evidence>
<dbReference type="InterPro" id="IPR000630">
    <property type="entry name" value="Ribosomal_uS8"/>
</dbReference>
<dbReference type="InterPro" id="IPR047863">
    <property type="entry name" value="Ribosomal_uS8_CS"/>
</dbReference>
<dbReference type="NCBIfam" id="NF001109">
    <property type="entry name" value="PRK00136.1"/>
    <property type="match status" value="1"/>
</dbReference>
<dbReference type="PANTHER" id="PTHR11758">
    <property type="entry name" value="40S RIBOSOMAL PROTEIN S15A"/>
    <property type="match status" value="1"/>
</dbReference>
<dbReference type="EMBL" id="CP043312">
    <property type="protein sequence ID" value="QEK39780.1"/>
    <property type="molecule type" value="Genomic_DNA"/>
</dbReference>
<dbReference type="GO" id="GO:0006412">
    <property type="term" value="P:translation"/>
    <property type="evidence" value="ECO:0007669"/>
    <property type="project" value="UniProtKB-UniRule"/>
</dbReference>
<dbReference type="HAMAP" id="MF_01302_B">
    <property type="entry name" value="Ribosomal_uS8_B"/>
    <property type="match status" value="1"/>
</dbReference>
<keyword evidence="6" id="KW-0694">RNA-binding</keyword>
<dbReference type="GO" id="GO:1990904">
    <property type="term" value="C:ribonucleoprotein complex"/>
    <property type="evidence" value="ECO:0007669"/>
    <property type="project" value="UniProtKB-KW"/>
</dbReference>
<evidence type="ECO:0000313" key="9">
    <source>
        <dbReference type="Proteomes" id="UP000323844"/>
    </source>
</evidence>
<organism evidence="8 9">
    <name type="scientific">Candidatus Sneabacter namystus</name>
    <dbReference type="NCBI Taxonomy" id="2601646"/>
    <lineage>
        <taxon>Bacteria</taxon>
        <taxon>Pseudomonadati</taxon>
        <taxon>Pseudomonadota</taxon>
        <taxon>Alphaproteobacteria</taxon>
        <taxon>Rickettsiales</taxon>
        <taxon>Rickettsiaceae</taxon>
        <taxon>Rickettsieae</taxon>
        <taxon>Candidatus Sneabacter</taxon>
    </lineage>
</organism>
<proteinExistence type="inferred from homology"/>
<comment type="subunit">
    <text evidence="5 6">Part of the 30S ribosomal subunit. Contacts proteins S5 and S12.</text>
</comment>
<evidence type="ECO:0000313" key="8">
    <source>
        <dbReference type="EMBL" id="QEK39780.1"/>
    </source>
</evidence>
<evidence type="ECO:0000256" key="7">
    <source>
        <dbReference type="RuleBase" id="RU003660"/>
    </source>
</evidence>
<dbReference type="Gene3D" id="3.30.1490.10">
    <property type="match status" value="1"/>
</dbReference>